<name>A0ABR4PGM2_9HELO</name>
<evidence type="ECO:0000256" key="11">
    <source>
        <dbReference type="RuleBase" id="RU000488"/>
    </source>
</evidence>
<feature type="repeat" description="Solcar" evidence="10">
    <location>
        <begin position="31"/>
        <end position="113"/>
    </location>
</feature>
<dbReference type="EMBL" id="JBFCZG010000005">
    <property type="protein sequence ID" value="KAL3422454.1"/>
    <property type="molecule type" value="Genomic_DNA"/>
</dbReference>
<keyword evidence="7" id="KW-1133">Transmembrane helix</keyword>
<keyword evidence="3 11" id="KW-0813">Transport</keyword>
<reference evidence="12 13" key="1">
    <citation type="submission" date="2024-06" db="EMBL/GenBank/DDBJ databases">
        <title>Complete genome of Phlyctema vagabunda strain 19-DSS-EL-015.</title>
        <authorList>
            <person name="Fiorenzani C."/>
        </authorList>
    </citation>
    <scope>NUCLEOTIDE SEQUENCE [LARGE SCALE GENOMIC DNA]</scope>
    <source>
        <strain evidence="12 13">19-DSS-EL-015</strain>
    </source>
</reference>
<evidence type="ECO:0000256" key="5">
    <source>
        <dbReference type="ARBA" id="ARBA00022737"/>
    </source>
</evidence>
<dbReference type="InterPro" id="IPR050567">
    <property type="entry name" value="Mitochondrial_Carrier"/>
</dbReference>
<evidence type="ECO:0000256" key="4">
    <source>
        <dbReference type="ARBA" id="ARBA00022692"/>
    </source>
</evidence>
<keyword evidence="6" id="KW-0999">Mitochondrion inner membrane</keyword>
<evidence type="ECO:0000256" key="7">
    <source>
        <dbReference type="ARBA" id="ARBA00022989"/>
    </source>
</evidence>
<evidence type="ECO:0000256" key="6">
    <source>
        <dbReference type="ARBA" id="ARBA00022792"/>
    </source>
</evidence>
<accession>A0ABR4PGM2</accession>
<proteinExistence type="inferred from homology"/>
<evidence type="ECO:0000256" key="8">
    <source>
        <dbReference type="ARBA" id="ARBA00023128"/>
    </source>
</evidence>
<dbReference type="InterPro" id="IPR023395">
    <property type="entry name" value="MCP_dom_sf"/>
</dbReference>
<evidence type="ECO:0000256" key="3">
    <source>
        <dbReference type="ARBA" id="ARBA00022448"/>
    </source>
</evidence>
<evidence type="ECO:0000313" key="12">
    <source>
        <dbReference type="EMBL" id="KAL3422454.1"/>
    </source>
</evidence>
<dbReference type="Pfam" id="PF00153">
    <property type="entry name" value="Mito_carr"/>
    <property type="match status" value="3"/>
</dbReference>
<dbReference type="Proteomes" id="UP001629113">
    <property type="component" value="Unassembled WGS sequence"/>
</dbReference>
<evidence type="ECO:0000313" key="13">
    <source>
        <dbReference type="Proteomes" id="UP001629113"/>
    </source>
</evidence>
<keyword evidence="9 10" id="KW-0472">Membrane</keyword>
<evidence type="ECO:0000256" key="1">
    <source>
        <dbReference type="ARBA" id="ARBA00004225"/>
    </source>
</evidence>
<keyword evidence="5" id="KW-0677">Repeat</keyword>
<dbReference type="SUPFAM" id="SSF103506">
    <property type="entry name" value="Mitochondrial carrier"/>
    <property type="match status" value="1"/>
</dbReference>
<keyword evidence="13" id="KW-1185">Reference proteome</keyword>
<feature type="repeat" description="Solcar" evidence="10">
    <location>
        <begin position="140"/>
        <end position="249"/>
    </location>
</feature>
<comment type="caution">
    <text evidence="12">The sequence shown here is derived from an EMBL/GenBank/DDBJ whole genome shotgun (WGS) entry which is preliminary data.</text>
</comment>
<dbReference type="PROSITE" id="PS50920">
    <property type="entry name" value="SOLCAR"/>
    <property type="match status" value="2"/>
</dbReference>
<evidence type="ECO:0000256" key="10">
    <source>
        <dbReference type="PROSITE-ProRule" id="PRU00282"/>
    </source>
</evidence>
<evidence type="ECO:0000256" key="2">
    <source>
        <dbReference type="ARBA" id="ARBA00006375"/>
    </source>
</evidence>
<comment type="similarity">
    <text evidence="2 11">Belongs to the mitochondrial carrier (TC 2.A.29) family.</text>
</comment>
<keyword evidence="8" id="KW-0496">Mitochondrion</keyword>
<dbReference type="Gene3D" id="1.50.40.10">
    <property type="entry name" value="Mitochondrial carrier domain"/>
    <property type="match status" value="1"/>
</dbReference>
<keyword evidence="4 10" id="KW-0812">Transmembrane</keyword>
<comment type="subcellular location">
    <subcellularLocation>
        <location evidence="1">Mitochondrion membrane</location>
        <topology evidence="1">Multi-pass membrane protein</topology>
    </subcellularLocation>
</comment>
<organism evidence="12 13">
    <name type="scientific">Phlyctema vagabunda</name>
    <dbReference type="NCBI Taxonomy" id="108571"/>
    <lineage>
        <taxon>Eukaryota</taxon>
        <taxon>Fungi</taxon>
        <taxon>Dikarya</taxon>
        <taxon>Ascomycota</taxon>
        <taxon>Pezizomycotina</taxon>
        <taxon>Leotiomycetes</taxon>
        <taxon>Helotiales</taxon>
        <taxon>Dermateaceae</taxon>
        <taxon>Phlyctema</taxon>
    </lineage>
</organism>
<protein>
    <submittedName>
        <fullName evidence="12">Mitochondrial carrier C29A3.11c</fullName>
    </submittedName>
</protein>
<dbReference type="InterPro" id="IPR018108">
    <property type="entry name" value="MCP_transmembrane"/>
</dbReference>
<evidence type="ECO:0000256" key="9">
    <source>
        <dbReference type="ARBA" id="ARBA00023136"/>
    </source>
</evidence>
<dbReference type="PANTHER" id="PTHR45624:SF9">
    <property type="entry name" value="CARRIER PROTEIN, PUTATIVE (AFU_ORTHOLOGUE AFUA_4G06390)-RELATED"/>
    <property type="match status" value="1"/>
</dbReference>
<dbReference type="PANTHER" id="PTHR45624">
    <property type="entry name" value="MITOCHONDRIAL BASIC AMINO ACIDS TRANSPORTER-RELATED"/>
    <property type="match status" value="1"/>
</dbReference>
<gene>
    <name evidence="12" type="ORF">PVAG01_06610</name>
</gene>
<sequence>MPGKPGQNDGTEREQFSSISQAAKYKPKRWIKRYRTEVAASASSVLSTFFAFPLDSVKTRMQTYQYNNFSDCVRQTYRTEKWRGFFRGVTAPLASVTLVRTISFSVYQRSKYTYAGWFKRNFGLDPLVHVNTPGTYPTLSTIACFGAAGATAGSFITLVACPFELTKLSAQVSVLMAGRNKSSLSDPAPSKNVREVAASYQNKGTFKTAMNIVKHRGIMGLYSGFNLHLLRDTLGTAIYFMTYESSKQLLTTYQGNRSPTNPFAVVVAGGLCGVVSWAMIYPIDSSKSIYQRNCLTICKGETIRKAPKIQFFNRRMYRGLGVSMGRSCVVNAIFFSSFEFIKKQVNALEN</sequence>